<proteinExistence type="predicted"/>
<organism evidence="1 2">
    <name type="scientific">Fusarium phyllophilum</name>
    <dbReference type="NCBI Taxonomy" id="47803"/>
    <lineage>
        <taxon>Eukaryota</taxon>
        <taxon>Fungi</taxon>
        <taxon>Dikarya</taxon>
        <taxon>Ascomycota</taxon>
        <taxon>Pezizomycotina</taxon>
        <taxon>Sordariomycetes</taxon>
        <taxon>Hypocreomycetidae</taxon>
        <taxon>Hypocreales</taxon>
        <taxon>Nectriaceae</taxon>
        <taxon>Fusarium</taxon>
        <taxon>Fusarium fujikuroi species complex</taxon>
    </lineage>
</organism>
<accession>A0A8H5NCM5</accession>
<dbReference type="Proteomes" id="UP000582016">
    <property type="component" value="Unassembled WGS sequence"/>
</dbReference>
<name>A0A8H5NCM5_9HYPO</name>
<dbReference type="AlphaFoldDB" id="A0A8H5NCM5"/>
<reference evidence="1 2" key="1">
    <citation type="submission" date="2020-05" db="EMBL/GenBank/DDBJ databases">
        <title>Identification and distribution of gene clusters putatively required for synthesis of sphingolipid metabolism inhibitors in phylogenetically diverse species of the filamentous fungus Fusarium.</title>
        <authorList>
            <person name="Kim H.-S."/>
            <person name="Busman M."/>
            <person name="Brown D.W."/>
            <person name="Divon H."/>
            <person name="Uhlig S."/>
            <person name="Proctor R.H."/>
        </authorList>
    </citation>
    <scope>NUCLEOTIDE SEQUENCE [LARGE SCALE GENOMIC DNA]</scope>
    <source>
        <strain evidence="1 2">NRRL 13617</strain>
    </source>
</reference>
<keyword evidence="2" id="KW-1185">Reference proteome</keyword>
<evidence type="ECO:0000313" key="1">
    <source>
        <dbReference type="EMBL" id="KAF5561771.1"/>
    </source>
</evidence>
<protein>
    <submittedName>
        <fullName evidence="1">Uncharacterized protein</fullName>
    </submittedName>
</protein>
<sequence length="270" mass="30772">MPPQSTPTPAPNAAARLTQAQILADVDVTPNRTTKTTITEAKEFSLLEKARNIVPRLLPTGIKTREQERRSTTVLYLWDSDDGMITMPVLNDKKLKETSVAAGYFITNLPVTPSNRKRGQTFQTNPQRMARCPAYMSVKFEPNSEGKDFRISWRDEGCLTVSTEFARLKEGKTKAKAIETAIVNWDKCERARAEKYNTELIIALARMHTVRFAKEGTGHPPHIPYGLQVNQRRLKCQSISDDFEEHYTITKEIHDRLKARKIGRRHHIIS</sequence>
<gene>
    <name evidence="1" type="ORF">FPHYL_6024</name>
</gene>
<evidence type="ECO:0000313" key="2">
    <source>
        <dbReference type="Proteomes" id="UP000582016"/>
    </source>
</evidence>
<dbReference type="OrthoDB" id="5101182at2759"/>
<comment type="caution">
    <text evidence="1">The sequence shown here is derived from an EMBL/GenBank/DDBJ whole genome shotgun (WGS) entry which is preliminary data.</text>
</comment>
<dbReference type="EMBL" id="JAAOAQ010000204">
    <property type="protein sequence ID" value="KAF5561771.1"/>
    <property type="molecule type" value="Genomic_DNA"/>
</dbReference>